<organism evidence="2 3">
    <name type="scientific">Trichomonas vaginalis (strain ATCC PRA-98 / G3)</name>
    <dbReference type="NCBI Taxonomy" id="412133"/>
    <lineage>
        <taxon>Eukaryota</taxon>
        <taxon>Metamonada</taxon>
        <taxon>Parabasalia</taxon>
        <taxon>Trichomonadida</taxon>
        <taxon>Trichomonadidae</taxon>
        <taxon>Trichomonas</taxon>
    </lineage>
</organism>
<dbReference type="VEuPathDB" id="TrichDB:TVAGG3_1004420"/>
<reference evidence="2" key="2">
    <citation type="journal article" date="2007" name="Science">
        <title>Draft genome sequence of the sexually transmitted pathogen Trichomonas vaginalis.</title>
        <authorList>
            <person name="Carlton J.M."/>
            <person name="Hirt R.P."/>
            <person name="Silva J.C."/>
            <person name="Delcher A.L."/>
            <person name="Schatz M."/>
            <person name="Zhao Q."/>
            <person name="Wortman J.R."/>
            <person name="Bidwell S.L."/>
            <person name="Alsmark U.C.M."/>
            <person name="Besteiro S."/>
            <person name="Sicheritz-Ponten T."/>
            <person name="Noel C.J."/>
            <person name="Dacks J.B."/>
            <person name="Foster P.G."/>
            <person name="Simillion C."/>
            <person name="Van de Peer Y."/>
            <person name="Miranda-Saavedra D."/>
            <person name="Barton G.J."/>
            <person name="Westrop G.D."/>
            <person name="Mueller S."/>
            <person name="Dessi D."/>
            <person name="Fiori P.L."/>
            <person name="Ren Q."/>
            <person name="Paulsen I."/>
            <person name="Zhang H."/>
            <person name="Bastida-Corcuera F.D."/>
            <person name="Simoes-Barbosa A."/>
            <person name="Brown M.T."/>
            <person name="Hayes R.D."/>
            <person name="Mukherjee M."/>
            <person name="Okumura C.Y."/>
            <person name="Schneider R."/>
            <person name="Smith A.J."/>
            <person name="Vanacova S."/>
            <person name="Villalvazo M."/>
            <person name="Haas B.J."/>
            <person name="Pertea M."/>
            <person name="Feldblyum T.V."/>
            <person name="Utterback T.R."/>
            <person name="Shu C.L."/>
            <person name="Osoegawa K."/>
            <person name="de Jong P.J."/>
            <person name="Hrdy I."/>
            <person name="Horvathova L."/>
            <person name="Zubacova Z."/>
            <person name="Dolezal P."/>
            <person name="Malik S.B."/>
            <person name="Logsdon J.M. Jr."/>
            <person name="Henze K."/>
            <person name="Gupta A."/>
            <person name="Wang C.C."/>
            <person name="Dunne R.L."/>
            <person name="Upcroft J.A."/>
            <person name="Upcroft P."/>
            <person name="White O."/>
            <person name="Salzberg S.L."/>
            <person name="Tang P."/>
            <person name="Chiu C.-H."/>
            <person name="Lee Y.-S."/>
            <person name="Embley T.M."/>
            <person name="Coombs G.H."/>
            <person name="Mottram J.C."/>
            <person name="Tachezy J."/>
            <person name="Fraser-Liggett C.M."/>
            <person name="Johnson P.J."/>
        </authorList>
    </citation>
    <scope>NUCLEOTIDE SEQUENCE [LARGE SCALE GENOMIC DNA]</scope>
    <source>
        <strain evidence="2">G3</strain>
    </source>
</reference>
<feature type="transmembrane region" description="Helical" evidence="1">
    <location>
        <begin position="264"/>
        <end position="288"/>
    </location>
</feature>
<dbReference type="Proteomes" id="UP000001542">
    <property type="component" value="Unassembled WGS sequence"/>
</dbReference>
<name>A2EAK6_TRIV3</name>
<dbReference type="EMBL" id="DS113340">
    <property type="protein sequence ID" value="EAY10317.1"/>
    <property type="molecule type" value="Genomic_DNA"/>
</dbReference>
<accession>A2EAK6</accession>
<sequence>MNNVNADIITLSCSGTDVNQLPMLDFGGIWNYTIVGEWPQTEFPLIFADTIIYADPTNLKYILNINVNVKTEGAYPLGMMHSFYGRNVYLDSDKDVKISYDLKPIEPSFYPYFYSSKNVYLKKVQLVDNCGIGFDTESSNKFFIDEVDASGQSIELNNVEVRNMTMIKSSITGIYANFVDSYVTMNVPANNQFLSTLNTNGKCDLNSFVINDDRHTLYTNTTEKIFCCSGGLSVKKLKTDTGNLHVKDKCIVFTPSISSSKLRLILLITIPCGILALLVVIILIIFIVKRSRRGKFETSTELTATLL</sequence>
<keyword evidence="1" id="KW-0472">Membrane</keyword>
<proteinExistence type="predicted"/>
<keyword evidence="1" id="KW-1133">Transmembrane helix</keyword>
<gene>
    <name evidence="2" type="ORF">TVAG_491750</name>
</gene>
<dbReference type="SMR" id="A2EAK6"/>
<keyword evidence="3" id="KW-1185">Reference proteome</keyword>
<dbReference type="KEGG" id="tva:4768251"/>
<dbReference type="VEuPathDB" id="TrichDB:TVAG_491750"/>
<dbReference type="RefSeq" id="XP_001322540.1">
    <property type="nucleotide sequence ID" value="XM_001322505.1"/>
</dbReference>
<dbReference type="InParanoid" id="A2EAK6"/>
<reference evidence="2" key="1">
    <citation type="submission" date="2006-10" db="EMBL/GenBank/DDBJ databases">
        <authorList>
            <person name="Amadeo P."/>
            <person name="Zhao Q."/>
            <person name="Wortman J."/>
            <person name="Fraser-Liggett C."/>
            <person name="Carlton J."/>
        </authorList>
    </citation>
    <scope>NUCLEOTIDE SEQUENCE</scope>
    <source>
        <strain evidence="2">G3</strain>
    </source>
</reference>
<keyword evidence="1" id="KW-0812">Transmembrane</keyword>
<evidence type="ECO:0000256" key="1">
    <source>
        <dbReference type="SAM" id="Phobius"/>
    </source>
</evidence>
<protein>
    <submittedName>
        <fullName evidence="2">Uncharacterized protein</fullName>
    </submittedName>
</protein>
<evidence type="ECO:0000313" key="2">
    <source>
        <dbReference type="EMBL" id="EAY10317.1"/>
    </source>
</evidence>
<evidence type="ECO:0000313" key="3">
    <source>
        <dbReference type="Proteomes" id="UP000001542"/>
    </source>
</evidence>
<dbReference type="AlphaFoldDB" id="A2EAK6"/>